<evidence type="ECO:0000256" key="2">
    <source>
        <dbReference type="ARBA" id="ARBA00013855"/>
    </source>
</evidence>
<dbReference type="InterPro" id="IPR042175">
    <property type="entry name" value="Cell/Rod_MreC_2"/>
</dbReference>
<comment type="similarity">
    <text evidence="1">Belongs to the MreC family.</text>
</comment>
<dbReference type="PIRSF" id="PIRSF038471">
    <property type="entry name" value="MreC"/>
    <property type="match status" value="1"/>
</dbReference>
<dbReference type="EMBL" id="VSSQ01003250">
    <property type="protein sequence ID" value="MPM19822.1"/>
    <property type="molecule type" value="Genomic_DNA"/>
</dbReference>
<dbReference type="PANTHER" id="PTHR34138">
    <property type="entry name" value="CELL SHAPE-DETERMINING PROTEIN MREC"/>
    <property type="match status" value="1"/>
</dbReference>
<dbReference type="NCBIfam" id="TIGR00219">
    <property type="entry name" value="mreC"/>
    <property type="match status" value="1"/>
</dbReference>
<evidence type="ECO:0000313" key="7">
    <source>
        <dbReference type="EMBL" id="MPM19822.1"/>
    </source>
</evidence>
<reference evidence="7" key="1">
    <citation type="submission" date="2019-08" db="EMBL/GenBank/DDBJ databases">
        <authorList>
            <person name="Kucharzyk K."/>
            <person name="Murdoch R.W."/>
            <person name="Higgins S."/>
            <person name="Loffler F."/>
        </authorList>
    </citation>
    <scope>NUCLEOTIDE SEQUENCE</scope>
</reference>
<accession>A0A644XUD7</accession>
<evidence type="ECO:0000256" key="5">
    <source>
        <dbReference type="SAM" id="Coils"/>
    </source>
</evidence>
<dbReference type="InterPro" id="IPR055342">
    <property type="entry name" value="MreC_beta-barrel_core"/>
</dbReference>
<keyword evidence="5" id="KW-0175">Coiled coil</keyword>
<organism evidence="7">
    <name type="scientific">bioreactor metagenome</name>
    <dbReference type="NCBI Taxonomy" id="1076179"/>
    <lineage>
        <taxon>unclassified sequences</taxon>
        <taxon>metagenomes</taxon>
        <taxon>ecological metagenomes</taxon>
    </lineage>
</organism>
<dbReference type="InterPro" id="IPR007221">
    <property type="entry name" value="MreC"/>
</dbReference>
<dbReference type="Gene3D" id="2.40.10.350">
    <property type="entry name" value="Rod shape-determining protein MreC, domain 2"/>
    <property type="match status" value="1"/>
</dbReference>
<proteinExistence type="inferred from homology"/>
<dbReference type="Gene3D" id="2.40.10.340">
    <property type="entry name" value="Rod shape-determining protein MreC, domain 1"/>
    <property type="match status" value="1"/>
</dbReference>
<name>A0A644XUD7_9ZZZZ</name>
<protein>
    <recommendedName>
        <fullName evidence="2">Cell shape-determining protein MreC</fullName>
    </recommendedName>
    <alternativeName>
        <fullName evidence="4">Cell shape protein MreC</fullName>
    </alternativeName>
</protein>
<comment type="caution">
    <text evidence="7">The sequence shown here is derived from an EMBL/GenBank/DDBJ whole genome shotgun (WGS) entry which is preliminary data.</text>
</comment>
<sequence>MKQFFRQNGILILVIAVLLAAIIGMFSMQFAGSANPLANVLGAVTTPVENGVSTFARWVEGIYSYSYRNEQLEEENAKLRQELADMESKALENEQASQENERLRELLDLREKRRDFEYESATVVSRSSTNWASTLTISKGSIQGVKAGDCVIDQTGALVGVVTEVGLNWSTLITVIDADIELGGVISRTESAAIIEGDFALMEQGKVKLSYLPENTQLLAGDLVLTSGMGGTYPSGLVVGTIESIQIDPSGLTRYAVVVPRVSLEDLIEVFVIKDFDIVE</sequence>
<evidence type="ECO:0000256" key="4">
    <source>
        <dbReference type="ARBA" id="ARBA00032089"/>
    </source>
</evidence>
<dbReference type="PANTHER" id="PTHR34138:SF1">
    <property type="entry name" value="CELL SHAPE-DETERMINING PROTEIN MREC"/>
    <property type="match status" value="1"/>
</dbReference>
<gene>
    <name evidence="7" type="ORF">SDC9_66248</name>
</gene>
<dbReference type="GO" id="GO:0005886">
    <property type="term" value="C:plasma membrane"/>
    <property type="evidence" value="ECO:0007669"/>
    <property type="project" value="TreeGrafter"/>
</dbReference>
<feature type="domain" description="Rod shape-determining protein MreC beta-barrel core" evidence="6">
    <location>
        <begin position="123"/>
        <end position="274"/>
    </location>
</feature>
<evidence type="ECO:0000256" key="3">
    <source>
        <dbReference type="ARBA" id="ARBA00022960"/>
    </source>
</evidence>
<keyword evidence="3" id="KW-0133">Cell shape</keyword>
<dbReference type="Pfam" id="PF04085">
    <property type="entry name" value="MreC"/>
    <property type="match status" value="1"/>
</dbReference>
<evidence type="ECO:0000256" key="1">
    <source>
        <dbReference type="ARBA" id="ARBA00009369"/>
    </source>
</evidence>
<evidence type="ECO:0000259" key="6">
    <source>
        <dbReference type="Pfam" id="PF04085"/>
    </source>
</evidence>
<dbReference type="GO" id="GO:0008360">
    <property type="term" value="P:regulation of cell shape"/>
    <property type="evidence" value="ECO:0007669"/>
    <property type="project" value="UniProtKB-KW"/>
</dbReference>
<feature type="coiled-coil region" evidence="5">
    <location>
        <begin position="62"/>
        <end position="113"/>
    </location>
</feature>
<dbReference type="InterPro" id="IPR042177">
    <property type="entry name" value="Cell/Rod_1"/>
</dbReference>
<dbReference type="AlphaFoldDB" id="A0A644XUD7"/>